<dbReference type="PANTHER" id="PTHR37299">
    <property type="entry name" value="TRANSCRIPTIONAL REGULATOR-RELATED"/>
    <property type="match status" value="1"/>
</dbReference>
<feature type="domain" description="HTH LytTR-type" evidence="1">
    <location>
        <begin position="63"/>
        <end position="166"/>
    </location>
</feature>
<dbReference type="SMART" id="SM00850">
    <property type="entry name" value="LytTR"/>
    <property type="match status" value="1"/>
</dbReference>
<gene>
    <name evidence="2" type="ORF">FC78_GL001119</name>
</gene>
<sequence length="169" mass="19971">MYTSEWGCGVIHLTKGLFDVKIKVDISPQYSEKEIVIHANKNDDEVQEILHNIKEVETRFHSLNGYLDDTVYSLQLREILFFETNDRNVYAHTKDNAFLIHYRLYELEQNLPDNFLRISKSAILNIDEILSLTRSVTGNVVQFRDSYKQIYVSRRFLKSLKIKLNQRKV</sequence>
<dbReference type="Pfam" id="PF04397">
    <property type="entry name" value="LytTR"/>
    <property type="match status" value="1"/>
</dbReference>
<dbReference type="Gene3D" id="2.40.50.1020">
    <property type="entry name" value="LytTr DNA-binding domain"/>
    <property type="match status" value="1"/>
</dbReference>
<dbReference type="PANTHER" id="PTHR37299:SF4">
    <property type="entry name" value="TRANSCRIPTIONAL REGULATOR"/>
    <property type="match status" value="1"/>
</dbReference>
<evidence type="ECO:0000313" key="3">
    <source>
        <dbReference type="Proteomes" id="UP000051515"/>
    </source>
</evidence>
<dbReference type="PATRIC" id="fig|1423788.3.peg.1151"/>
<protein>
    <recommendedName>
        <fullName evidence="1">HTH LytTR-type domain-containing protein</fullName>
    </recommendedName>
</protein>
<reference evidence="2 3" key="1">
    <citation type="journal article" date="2015" name="Genome Announc.">
        <title>Expanding the biotechnology potential of lactobacilli through comparative genomics of 213 strains and associated genera.</title>
        <authorList>
            <person name="Sun Z."/>
            <person name="Harris H.M."/>
            <person name="McCann A."/>
            <person name="Guo C."/>
            <person name="Argimon S."/>
            <person name="Zhang W."/>
            <person name="Yang X."/>
            <person name="Jeffery I.B."/>
            <person name="Cooney J.C."/>
            <person name="Kagawa T.F."/>
            <person name="Liu W."/>
            <person name="Song Y."/>
            <person name="Salvetti E."/>
            <person name="Wrobel A."/>
            <person name="Rasinkangas P."/>
            <person name="Parkhill J."/>
            <person name="Rea M.C."/>
            <person name="O'Sullivan O."/>
            <person name="Ritari J."/>
            <person name="Douillard F.P."/>
            <person name="Paul Ross R."/>
            <person name="Yang R."/>
            <person name="Briner A.E."/>
            <person name="Felis G.E."/>
            <person name="de Vos W.M."/>
            <person name="Barrangou R."/>
            <person name="Klaenhammer T.R."/>
            <person name="Caufield P.W."/>
            <person name="Cui Y."/>
            <person name="Zhang H."/>
            <person name="O'Toole P.W."/>
        </authorList>
    </citation>
    <scope>NUCLEOTIDE SEQUENCE [LARGE SCALE GENOMIC DNA]</scope>
    <source>
        <strain evidence="2 3">DSM 19674</strain>
    </source>
</reference>
<dbReference type="Proteomes" id="UP000051515">
    <property type="component" value="Unassembled WGS sequence"/>
</dbReference>
<name>A0A0R1KLA9_9LACO</name>
<evidence type="ECO:0000259" key="1">
    <source>
        <dbReference type="PROSITE" id="PS50930"/>
    </source>
</evidence>
<dbReference type="PROSITE" id="PS50930">
    <property type="entry name" value="HTH_LYTTR"/>
    <property type="match status" value="1"/>
</dbReference>
<keyword evidence="3" id="KW-1185">Reference proteome</keyword>
<proteinExistence type="predicted"/>
<evidence type="ECO:0000313" key="2">
    <source>
        <dbReference type="EMBL" id="KRK84111.1"/>
    </source>
</evidence>
<dbReference type="InterPro" id="IPR046947">
    <property type="entry name" value="LytR-like"/>
</dbReference>
<comment type="caution">
    <text evidence="2">The sequence shown here is derived from an EMBL/GenBank/DDBJ whole genome shotgun (WGS) entry which is preliminary data.</text>
</comment>
<dbReference type="GO" id="GO:0000156">
    <property type="term" value="F:phosphorelay response regulator activity"/>
    <property type="evidence" value="ECO:0007669"/>
    <property type="project" value="InterPro"/>
</dbReference>
<dbReference type="AlphaFoldDB" id="A0A0R1KLA9"/>
<organism evidence="2 3">
    <name type="scientific">Companilactobacillus bobalius DSM 19674</name>
    <dbReference type="NCBI Taxonomy" id="1423788"/>
    <lineage>
        <taxon>Bacteria</taxon>
        <taxon>Bacillati</taxon>
        <taxon>Bacillota</taxon>
        <taxon>Bacilli</taxon>
        <taxon>Lactobacillales</taxon>
        <taxon>Lactobacillaceae</taxon>
        <taxon>Companilactobacillus</taxon>
        <taxon>Companilactobacillus bobalius</taxon>
    </lineage>
</organism>
<accession>A0A0R1KLA9</accession>
<dbReference type="STRING" id="1423788.FC78_GL001119"/>
<dbReference type="GO" id="GO:0003677">
    <property type="term" value="F:DNA binding"/>
    <property type="evidence" value="ECO:0007669"/>
    <property type="project" value="InterPro"/>
</dbReference>
<dbReference type="InterPro" id="IPR007492">
    <property type="entry name" value="LytTR_DNA-bd_dom"/>
</dbReference>
<dbReference type="EMBL" id="AZDY01000029">
    <property type="protein sequence ID" value="KRK84111.1"/>
    <property type="molecule type" value="Genomic_DNA"/>
</dbReference>